<dbReference type="InterPro" id="IPR008978">
    <property type="entry name" value="HSP20-like_chaperone"/>
</dbReference>
<dbReference type="InterPro" id="IPR007052">
    <property type="entry name" value="CS_dom"/>
</dbReference>
<evidence type="ECO:0000256" key="2">
    <source>
        <dbReference type="ARBA" id="ARBA00022490"/>
    </source>
</evidence>
<evidence type="ECO:0000259" key="5">
    <source>
        <dbReference type="PROSITE" id="PS51203"/>
    </source>
</evidence>
<feature type="region of interest" description="Disordered" evidence="4">
    <location>
        <begin position="18"/>
        <end position="70"/>
    </location>
</feature>
<accession>A0A6U0C571</accession>
<dbReference type="PANTHER" id="PTHR12356">
    <property type="entry name" value="NUCLEAR MOVEMENT PROTEIN NUDC"/>
    <property type="match status" value="1"/>
</dbReference>
<dbReference type="AlphaFoldDB" id="A0A6U0C571"/>
<reference evidence="7" key="1">
    <citation type="submission" date="2021-01" db="EMBL/GenBank/DDBJ databases">
        <authorList>
            <person name="Corre E."/>
            <person name="Pelletier E."/>
            <person name="Niang G."/>
            <person name="Scheremetjew M."/>
            <person name="Finn R."/>
            <person name="Kale V."/>
            <person name="Holt S."/>
            <person name="Cochrane G."/>
            <person name="Meng A."/>
            <person name="Brown T."/>
            <person name="Cohen L."/>
        </authorList>
    </citation>
    <scope>NUCLEOTIDE SEQUENCE</scope>
    <source>
        <strain evidence="7">Clade-A-BCC118000</strain>
    </source>
</reference>
<dbReference type="EMBL" id="HBDX01005971">
    <property type="protein sequence ID" value="CAD8224408.1"/>
    <property type="molecule type" value="Transcribed_RNA"/>
</dbReference>
<dbReference type="Gene3D" id="2.60.40.790">
    <property type="match status" value="1"/>
</dbReference>
<dbReference type="SUPFAM" id="SSF49764">
    <property type="entry name" value="HSP20-like chaperones"/>
    <property type="match status" value="1"/>
</dbReference>
<dbReference type="PANTHER" id="PTHR12356:SF3">
    <property type="entry name" value="NUCLEAR MIGRATION PROTEIN NUDC"/>
    <property type="match status" value="1"/>
</dbReference>
<comment type="subcellular location">
    <subcellularLocation>
        <location evidence="1">Cytoplasm</location>
    </subcellularLocation>
</comment>
<gene>
    <name evidence="6" type="ORF">OLUC0939_LOCUS5134</name>
    <name evidence="7" type="ORF">OLUC0939_LOCUS5135</name>
</gene>
<dbReference type="EMBL" id="HBDX01005972">
    <property type="protein sequence ID" value="CAD8224409.1"/>
    <property type="molecule type" value="Transcribed_RNA"/>
</dbReference>
<dbReference type="GO" id="GO:0006457">
    <property type="term" value="P:protein folding"/>
    <property type="evidence" value="ECO:0007669"/>
    <property type="project" value="TreeGrafter"/>
</dbReference>
<dbReference type="GO" id="GO:0005737">
    <property type="term" value="C:cytoplasm"/>
    <property type="evidence" value="ECO:0007669"/>
    <property type="project" value="UniProtKB-SubCell"/>
</dbReference>
<dbReference type="InterPro" id="IPR037898">
    <property type="entry name" value="NudC_fam"/>
</dbReference>
<proteinExistence type="predicted"/>
<keyword evidence="2" id="KW-0963">Cytoplasm</keyword>
<comment type="function">
    <text evidence="3">Small heat shock protein required for the establishment of auxin gradients and for patterning of the apical domain of the embryo. Involved in the specification of the cotyledon primordia. Also required for normal inflorescence and floral meristem function, normal developmental patterning and thermotolerance. Acts as a molecular chaperone.</text>
</comment>
<feature type="compositionally biased region" description="Low complexity" evidence="4">
    <location>
        <begin position="37"/>
        <end position="46"/>
    </location>
</feature>
<dbReference type="FunFam" id="2.60.40.790:FF:000001">
    <property type="entry name" value="Nuclear migration protein nudC"/>
    <property type="match status" value="1"/>
</dbReference>
<dbReference type="PROSITE" id="PS51203">
    <property type="entry name" value="CS"/>
    <property type="match status" value="1"/>
</dbReference>
<dbReference type="Pfam" id="PF04969">
    <property type="entry name" value="CS"/>
    <property type="match status" value="1"/>
</dbReference>
<organism evidence="7">
    <name type="scientific">Ostreococcus sp. 'lucimarinus'</name>
    <dbReference type="NCBI Taxonomy" id="242159"/>
    <lineage>
        <taxon>Eukaryota</taxon>
        <taxon>Viridiplantae</taxon>
        <taxon>Chlorophyta</taxon>
        <taxon>Mamiellophyceae</taxon>
        <taxon>Mamiellales</taxon>
        <taxon>Bathycoccaceae</taxon>
        <taxon>Ostreococcus</taxon>
    </lineage>
</organism>
<evidence type="ECO:0000256" key="1">
    <source>
        <dbReference type="ARBA" id="ARBA00004496"/>
    </source>
</evidence>
<feature type="compositionally biased region" description="Basic and acidic residues" evidence="4">
    <location>
        <begin position="18"/>
        <end position="30"/>
    </location>
</feature>
<evidence type="ECO:0000256" key="3">
    <source>
        <dbReference type="ARBA" id="ARBA00053226"/>
    </source>
</evidence>
<evidence type="ECO:0000313" key="7">
    <source>
        <dbReference type="EMBL" id="CAD8224409.1"/>
    </source>
</evidence>
<protein>
    <recommendedName>
        <fullName evidence="5">CS domain-containing protein</fullName>
    </recommendedName>
</protein>
<dbReference type="CDD" id="cd06467">
    <property type="entry name" value="p23_NUDC_like"/>
    <property type="match status" value="1"/>
</dbReference>
<dbReference type="GO" id="GO:0051082">
    <property type="term" value="F:unfolded protein binding"/>
    <property type="evidence" value="ECO:0007669"/>
    <property type="project" value="TreeGrafter"/>
</dbReference>
<feature type="domain" description="CS" evidence="5">
    <location>
        <begin position="69"/>
        <end position="161"/>
    </location>
</feature>
<name>A0A6U0C571_9CHLO</name>
<sequence>MEEAERQRVEALRARTLEMQMEKSKGKLTEVTEDAEAAATATTTTNDAEEEDPHALAPGTMMPNKGNGGEAEKYVWTQTLDDLEVRVAVPPGTKSKEIECAFAKNRFSFKLKTASGEPRIEGEFYAAITPDECYWTLEDNAYVSCFLQKAKTGAEWWPHVLVDDPKIDTKKVEPENSRLDDLDGETRSTVEKMMYDQRQKAMGLPTADEQTKQDALKKFMAAHPEMDFSNCKFDGVSGASPFDASA</sequence>
<evidence type="ECO:0000256" key="4">
    <source>
        <dbReference type="SAM" id="MobiDB-lite"/>
    </source>
</evidence>
<evidence type="ECO:0000313" key="6">
    <source>
        <dbReference type="EMBL" id="CAD8224408.1"/>
    </source>
</evidence>